<dbReference type="SMART" id="SM00911">
    <property type="entry name" value="HWE_HK"/>
    <property type="match status" value="1"/>
</dbReference>
<evidence type="ECO:0000256" key="4">
    <source>
        <dbReference type="ARBA" id="ARBA00022553"/>
    </source>
</evidence>
<evidence type="ECO:0000256" key="15">
    <source>
        <dbReference type="ARBA" id="ARBA00023170"/>
    </source>
</evidence>
<dbReference type="PANTHER" id="PTHR41523">
    <property type="entry name" value="TWO-COMPONENT SYSTEM SENSOR PROTEIN"/>
    <property type="match status" value="1"/>
</dbReference>
<evidence type="ECO:0000256" key="13">
    <source>
        <dbReference type="ARBA" id="ARBA00022991"/>
    </source>
</evidence>
<dbReference type="PROSITE" id="PS50112">
    <property type="entry name" value="PAS"/>
    <property type="match status" value="1"/>
</dbReference>
<keyword evidence="5" id="KW-0716">Sensory transduction</keyword>
<dbReference type="InterPro" id="IPR000700">
    <property type="entry name" value="PAS-assoc_C"/>
</dbReference>
<keyword evidence="12" id="KW-0067">ATP-binding</keyword>
<name>A0A5C4MVU7_9RHOB</name>
<evidence type="ECO:0000256" key="5">
    <source>
        <dbReference type="ARBA" id="ARBA00022606"/>
    </source>
</evidence>
<evidence type="ECO:0000256" key="6">
    <source>
        <dbReference type="ARBA" id="ARBA00022630"/>
    </source>
</evidence>
<dbReference type="RefSeq" id="WP_139077718.1">
    <property type="nucleotide sequence ID" value="NZ_VDFU01000017.1"/>
</dbReference>
<evidence type="ECO:0000313" key="18">
    <source>
        <dbReference type="EMBL" id="TNC48498.1"/>
    </source>
</evidence>
<keyword evidence="14" id="KW-0843">Virulence</keyword>
<evidence type="ECO:0000256" key="9">
    <source>
        <dbReference type="ARBA" id="ARBA00022737"/>
    </source>
</evidence>
<proteinExistence type="predicted"/>
<dbReference type="GO" id="GO:0005524">
    <property type="term" value="F:ATP binding"/>
    <property type="evidence" value="ECO:0007669"/>
    <property type="project" value="UniProtKB-KW"/>
</dbReference>
<organism evidence="18 19">
    <name type="scientific">Rubellimicrobium rubrum</name>
    <dbReference type="NCBI Taxonomy" id="2585369"/>
    <lineage>
        <taxon>Bacteria</taxon>
        <taxon>Pseudomonadati</taxon>
        <taxon>Pseudomonadota</taxon>
        <taxon>Alphaproteobacteria</taxon>
        <taxon>Rhodobacterales</taxon>
        <taxon>Roseobacteraceae</taxon>
        <taxon>Rubellimicrobium</taxon>
    </lineage>
</organism>
<evidence type="ECO:0000256" key="3">
    <source>
        <dbReference type="ARBA" id="ARBA00022543"/>
    </source>
</evidence>
<dbReference type="SMART" id="SM00086">
    <property type="entry name" value="PAC"/>
    <property type="match status" value="2"/>
</dbReference>
<dbReference type="Pfam" id="PF08447">
    <property type="entry name" value="PAS_3"/>
    <property type="match status" value="1"/>
</dbReference>
<keyword evidence="11" id="KW-0418">Kinase</keyword>
<keyword evidence="10" id="KW-0547">Nucleotide-binding</keyword>
<dbReference type="CDD" id="cd00130">
    <property type="entry name" value="PAS"/>
    <property type="match status" value="2"/>
</dbReference>
<dbReference type="InterPro" id="IPR000014">
    <property type="entry name" value="PAS"/>
</dbReference>
<evidence type="ECO:0000259" key="16">
    <source>
        <dbReference type="PROSITE" id="PS50112"/>
    </source>
</evidence>
<dbReference type="Gene3D" id="3.30.565.10">
    <property type="entry name" value="Histidine kinase-like ATPase, C-terminal domain"/>
    <property type="match status" value="1"/>
</dbReference>
<evidence type="ECO:0000313" key="19">
    <source>
        <dbReference type="Proteomes" id="UP000305887"/>
    </source>
</evidence>
<keyword evidence="7" id="KW-0288">FMN</keyword>
<evidence type="ECO:0000256" key="14">
    <source>
        <dbReference type="ARBA" id="ARBA00023026"/>
    </source>
</evidence>
<dbReference type="Gene3D" id="2.10.70.100">
    <property type="match status" value="1"/>
</dbReference>
<evidence type="ECO:0000256" key="11">
    <source>
        <dbReference type="ARBA" id="ARBA00022777"/>
    </source>
</evidence>
<keyword evidence="13" id="KW-0157">Chromophore</keyword>
<dbReference type="InterPro" id="IPR011102">
    <property type="entry name" value="Sig_transdc_His_kinase_HWE"/>
</dbReference>
<dbReference type="SUPFAM" id="SSF55785">
    <property type="entry name" value="PYP-like sensor domain (PAS domain)"/>
    <property type="match status" value="2"/>
</dbReference>
<feature type="domain" description="PAS" evidence="16">
    <location>
        <begin position="135"/>
        <end position="207"/>
    </location>
</feature>
<keyword evidence="4" id="KW-0597">Phosphoprotein</keyword>
<dbReference type="EC" id="2.7.13.3" evidence="2"/>
<dbReference type="OrthoDB" id="489241at2"/>
<evidence type="ECO:0000256" key="2">
    <source>
        <dbReference type="ARBA" id="ARBA00012438"/>
    </source>
</evidence>
<reference evidence="18 19" key="1">
    <citation type="submission" date="2019-06" db="EMBL/GenBank/DDBJ databases">
        <title>YIM 131921 draft genome.</title>
        <authorList>
            <person name="Jiang L."/>
        </authorList>
    </citation>
    <scope>NUCLEOTIDE SEQUENCE [LARGE SCALE GENOMIC DNA]</scope>
    <source>
        <strain evidence="18 19">YIM 131921</strain>
    </source>
</reference>
<evidence type="ECO:0000256" key="10">
    <source>
        <dbReference type="ARBA" id="ARBA00022741"/>
    </source>
</evidence>
<keyword evidence="9" id="KW-0677">Repeat</keyword>
<dbReference type="GO" id="GO:0009881">
    <property type="term" value="F:photoreceptor activity"/>
    <property type="evidence" value="ECO:0007669"/>
    <property type="project" value="UniProtKB-KW"/>
</dbReference>
<dbReference type="Proteomes" id="UP000305887">
    <property type="component" value="Unassembled WGS sequence"/>
</dbReference>
<dbReference type="InterPro" id="IPR001610">
    <property type="entry name" value="PAC"/>
</dbReference>
<dbReference type="AlphaFoldDB" id="A0A5C4MVU7"/>
<comment type="catalytic activity">
    <reaction evidence="1">
        <text>ATP + protein L-histidine = ADP + protein N-phospho-L-histidine.</text>
        <dbReference type="EC" id="2.7.13.3"/>
    </reaction>
</comment>
<dbReference type="InterPro" id="IPR036890">
    <property type="entry name" value="HATPase_C_sf"/>
</dbReference>
<keyword evidence="15" id="KW-0675">Receptor</keyword>
<dbReference type="PANTHER" id="PTHR41523:SF8">
    <property type="entry name" value="ETHYLENE RESPONSE SENSOR PROTEIN"/>
    <property type="match status" value="1"/>
</dbReference>
<gene>
    <name evidence="18" type="ORF">FHG66_14185</name>
</gene>
<dbReference type="Pfam" id="PF08448">
    <property type="entry name" value="PAS_4"/>
    <property type="match status" value="1"/>
</dbReference>
<feature type="domain" description="PAC" evidence="17">
    <location>
        <begin position="82"/>
        <end position="134"/>
    </location>
</feature>
<feature type="domain" description="PAC" evidence="17">
    <location>
        <begin position="210"/>
        <end position="262"/>
    </location>
</feature>
<keyword evidence="3" id="KW-0600">Photoreceptor protein</keyword>
<evidence type="ECO:0000256" key="7">
    <source>
        <dbReference type="ARBA" id="ARBA00022643"/>
    </source>
</evidence>
<sequence length="455" mass="50387">MNGSLTQDDLEAGQLRTLLRATSGVHFRLSADGALMTHLSGRDIDETLTVPIDDWLERFIPPKDRDLVRRTLARGRQERCALDLEHRVLRPDGTLRWLQSWLIPLPGPGGEVLGWIGAARDVTARHEAEVQLAEREERLRLALGVAGLGSWDWDLDSGRVTWSAEHLALLGYVPGQVIPSFEAWAARVHPDDLVAVQARITEARDNGLRYEAEFRVLPGEGATRWCRAQGRFLYDATGRPVRMLGVMQDVTPEKEAEARQRLLLAELQHRVRNTMAVIRSIVRRSAQSATSKDDYATHLEGRLSALTRAQSALTRAPSGNVDLEAILRDEFQAAAMGADRLVLSGPPVRLSARQAETMALVVHELTTNAIKHGAFAIPHGTVAVVWSISDGDPSRVLLRWTETGGRRSGSPRRKGFGTELLERMLPYSLGAQSRLQYRPEGFGCEIELPLSATPD</sequence>
<dbReference type="GO" id="GO:0004673">
    <property type="term" value="F:protein histidine kinase activity"/>
    <property type="evidence" value="ECO:0007669"/>
    <property type="project" value="UniProtKB-EC"/>
</dbReference>
<accession>A0A5C4MVU7</accession>
<keyword evidence="8" id="KW-0808">Transferase</keyword>
<keyword evidence="19" id="KW-1185">Reference proteome</keyword>
<dbReference type="EMBL" id="VDFU01000017">
    <property type="protein sequence ID" value="TNC48498.1"/>
    <property type="molecule type" value="Genomic_DNA"/>
</dbReference>
<comment type="caution">
    <text evidence="18">The sequence shown here is derived from an EMBL/GenBank/DDBJ whole genome shotgun (WGS) entry which is preliminary data.</text>
</comment>
<dbReference type="InterPro" id="IPR013655">
    <property type="entry name" value="PAS_fold_3"/>
</dbReference>
<dbReference type="InterPro" id="IPR013656">
    <property type="entry name" value="PAS_4"/>
</dbReference>
<dbReference type="Gene3D" id="3.30.450.20">
    <property type="entry name" value="PAS domain"/>
    <property type="match status" value="2"/>
</dbReference>
<evidence type="ECO:0000256" key="8">
    <source>
        <dbReference type="ARBA" id="ARBA00022679"/>
    </source>
</evidence>
<evidence type="ECO:0000256" key="12">
    <source>
        <dbReference type="ARBA" id="ARBA00022840"/>
    </source>
</evidence>
<evidence type="ECO:0000259" key="17">
    <source>
        <dbReference type="PROSITE" id="PS50113"/>
    </source>
</evidence>
<dbReference type="PROSITE" id="PS50113">
    <property type="entry name" value="PAC"/>
    <property type="match status" value="2"/>
</dbReference>
<dbReference type="Pfam" id="PF07536">
    <property type="entry name" value="HWE_HK"/>
    <property type="match status" value="1"/>
</dbReference>
<protein>
    <recommendedName>
        <fullName evidence="2">histidine kinase</fullName>
        <ecNumber evidence="2">2.7.13.3</ecNumber>
    </recommendedName>
</protein>
<dbReference type="InterPro" id="IPR035965">
    <property type="entry name" value="PAS-like_dom_sf"/>
</dbReference>
<dbReference type="NCBIfam" id="TIGR00229">
    <property type="entry name" value="sensory_box"/>
    <property type="match status" value="2"/>
</dbReference>
<evidence type="ECO:0000256" key="1">
    <source>
        <dbReference type="ARBA" id="ARBA00000085"/>
    </source>
</evidence>
<keyword evidence="6" id="KW-0285">Flavoprotein</keyword>